<reference evidence="1 2" key="1">
    <citation type="submission" date="2024-02" db="EMBL/GenBank/DDBJ databases">
        <authorList>
            <person name="Vignale AGUSTIN F."/>
            <person name="Sosa J E."/>
            <person name="Modenutti C."/>
        </authorList>
    </citation>
    <scope>NUCLEOTIDE SEQUENCE [LARGE SCALE GENOMIC DNA]</scope>
</reference>
<feature type="non-terminal residue" evidence="1">
    <location>
        <position position="1"/>
    </location>
</feature>
<accession>A0ABC8S238</accession>
<name>A0ABC8S238_9AQUA</name>
<organism evidence="1 2">
    <name type="scientific">Ilex paraguariensis</name>
    <name type="common">yerba mate</name>
    <dbReference type="NCBI Taxonomy" id="185542"/>
    <lineage>
        <taxon>Eukaryota</taxon>
        <taxon>Viridiplantae</taxon>
        <taxon>Streptophyta</taxon>
        <taxon>Embryophyta</taxon>
        <taxon>Tracheophyta</taxon>
        <taxon>Spermatophyta</taxon>
        <taxon>Magnoliopsida</taxon>
        <taxon>eudicotyledons</taxon>
        <taxon>Gunneridae</taxon>
        <taxon>Pentapetalae</taxon>
        <taxon>asterids</taxon>
        <taxon>campanulids</taxon>
        <taxon>Aquifoliales</taxon>
        <taxon>Aquifoliaceae</taxon>
        <taxon>Ilex</taxon>
    </lineage>
</organism>
<keyword evidence="2" id="KW-1185">Reference proteome</keyword>
<sequence length="96" mass="11231">GKGIEVTPVVIAEALQYQRPPADIVVYPYGTKRRKQLHEYAHLVYKDPMKFSENIQVKELKNSYGVMHKILHYNVLPWGAEKKHGEEKMALLYEFM</sequence>
<protein>
    <submittedName>
        <fullName evidence="1">Uncharacterized protein</fullName>
    </submittedName>
</protein>
<gene>
    <name evidence="1" type="ORF">ILEXP_LOCUS19091</name>
</gene>
<evidence type="ECO:0000313" key="2">
    <source>
        <dbReference type="Proteomes" id="UP001642360"/>
    </source>
</evidence>
<dbReference type="EMBL" id="CAUOFW020002081">
    <property type="protein sequence ID" value="CAK9150932.1"/>
    <property type="molecule type" value="Genomic_DNA"/>
</dbReference>
<proteinExistence type="predicted"/>
<dbReference type="Proteomes" id="UP001642360">
    <property type="component" value="Unassembled WGS sequence"/>
</dbReference>
<comment type="caution">
    <text evidence="1">The sequence shown here is derived from an EMBL/GenBank/DDBJ whole genome shotgun (WGS) entry which is preliminary data.</text>
</comment>
<dbReference type="AlphaFoldDB" id="A0ABC8S238"/>
<evidence type="ECO:0000313" key="1">
    <source>
        <dbReference type="EMBL" id="CAK9150932.1"/>
    </source>
</evidence>
<feature type="non-terminal residue" evidence="1">
    <location>
        <position position="96"/>
    </location>
</feature>